<comment type="cofactor">
    <cofactor evidence="10 12">
        <name>FAD</name>
        <dbReference type="ChEBI" id="CHEBI:57692"/>
    </cofactor>
</comment>
<dbReference type="InterPro" id="IPR016164">
    <property type="entry name" value="FAD-linked_Oxase-like_C"/>
</dbReference>
<evidence type="ECO:0000256" key="10">
    <source>
        <dbReference type="PIRSR" id="PIRSR625650-3"/>
    </source>
</evidence>
<comment type="caution">
    <text evidence="14">The sequence shown here is derived from an EMBL/GenBank/DDBJ whole genome shotgun (WGS) entry which is preliminary data.</text>
</comment>
<dbReference type="InterPro" id="IPR004113">
    <property type="entry name" value="FAD-bd_oxidored_4_C"/>
</dbReference>
<evidence type="ECO:0000256" key="6">
    <source>
        <dbReference type="ARBA" id="ARBA00022827"/>
    </source>
</evidence>
<keyword evidence="12" id="KW-0443">Lipid metabolism</keyword>
<dbReference type="PANTHER" id="PTHR46568:SF1">
    <property type="entry name" value="ALKYLDIHYDROXYACETONEPHOSPHATE SYNTHASE, PEROXISOMAL"/>
    <property type="match status" value="1"/>
</dbReference>
<dbReference type="InterPro" id="IPR016166">
    <property type="entry name" value="FAD-bd_PCMH"/>
</dbReference>
<evidence type="ECO:0000256" key="5">
    <source>
        <dbReference type="ARBA" id="ARBA00022630"/>
    </source>
</evidence>
<keyword evidence="7 12" id="KW-0576">Peroxisome</keyword>
<gene>
    <name evidence="14" type="ORF">LARSCL_LOCUS7986</name>
</gene>
<dbReference type="PANTHER" id="PTHR46568">
    <property type="entry name" value="ALKYLDIHYDROXYACETONEPHOSPHATE SYNTHASE, PEROXISOMAL"/>
    <property type="match status" value="1"/>
</dbReference>
<evidence type="ECO:0000256" key="11">
    <source>
        <dbReference type="PIRSR" id="PIRSR625650-4"/>
    </source>
</evidence>
<dbReference type="GO" id="GO:0005777">
    <property type="term" value="C:peroxisome"/>
    <property type="evidence" value="ECO:0007669"/>
    <property type="project" value="UniProtKB-SubCell"/>
</dbReference>
<dbReference type="PROSITE" id="PS51387">
    <property type="entry name" value="FAD_PCMH"/>
    <property type="match status" value="1"/>
</dbReference>
<comment type="function">
    <text evidence="12">Catalyzes the exchange of an acyl for a long-chain alkyl group and the formation of the ether bond in the biosynthesis of ether phospholipids.</text>
</comment>
<evidence type="ECO:0000256" key="1">
    <source>
        <dbReference type="ARBA" id="ARBA00004275"/>
    </source>
</evidence>
<dbReference type="Pfam" id="PF02913">
    <property type="entry name" value="FAD-oxidase_C"/>
    <property type="match status" value="1"/>
</dbReference>
<reference evidence="14 15" key="1">
    <citation type="submission" date="2024-04" db="EMBL/GenBank/DDBJ databases">
        <authorList>
            <person name="Rising A."/>
            <person name="Reimegard J."/>
            <person name="Sonavane S."/>
            <person name="Akerstrom W."/>
            <person name="Nylinder S."/>
            <person name="Hedman E."/>
            <person name="Kallberg Y."/>
        </authorList>
    </citation>
    <scope>NUCLEOTIDE SEQUENCE [LARGE SCALE GENOMIC DNA]</scope>
</reference>
<dbReference type="InterPro" id="IPR036318">
    <property type="entry name" value="FAD-bd_PCMH-like_sf"/>
</dbReference>
<keyword evidence="6 10" id="KW-0274">FAD</keyword>
<feature type="binding site" evidence="10">
    <location>
        <begin position="48"/>
        <end position="54"/>
    </location>
    <ligand>
        <name>FAD</name>
        <dbReference type="ChEBI" id="CHEBI:57692"/>
    </ligand>
</feature>
<evidence type="ECO:0000256" key="7">
    <source>
        <dbReference type="ARBA" id="ARBA00023140"/>
    </source>
</evidence>
<dbReference type="Gene3D" id="3.30.300.330">
    <property type="match status" value="1"/>
</dbReference>
<accession>A0AAV1ZVR1</accession>
<dbReference type="GO" id="GO:0008609">
    <property type="term" value="F:alkylglycerone-phosphate synthase activity"/>
    <property type="evidence" value="ECO:0007669"/>
    <property type="project" value="UniProtKB-EC"/>
</dbReference>
<feature type="active site" description="Proton donor/acceptor" evidence="8">
    <location>
        <position position="258"/>
    </location>
</feature>
<dbReference type="Proteomes" id="UP001497382">
    <property type="component" value="Unassembled WGS sequence"/>
</dbReference>
<dbReference type="GO" id="GO:0071949">
    <property type="term" value="F:FAD binding"/>
    <property type="evidence" value="ECO:0007669"/>
    <property type="project" value="InterPro"/>
</dbReference>
<dbReference type="InterPro" id="IPR025650">
    <property type="entry name" value="Alkyl-DHAP_Synthase"/>
</dbReference>
<comment type="similarity">
    <text evidence="3 12">Belongs to the FAD-binding oxidoreductase/transferase type 4 family.</text>
</comment>
<evidence type="ECO:0000313" key="15">
    <source>
        <dbReference type="Proteomes" id="UP001497382"/>
    </source>
</evidence>
<evidence type="ECO:0000313" key="14">
    <source>
        <dbReference type="EMBL" id="CAL1275276.1"/>
    </source>
</evidence>
<feature type="binding site" evidence="9">
    <location>
        <position position="195"/>
    </location>
    <ligand>
        <name>substrate</name>
    </ligand>
</feature>
<dbReference type="Gene3D" id="3.30.70.3450">
    <property type="match status" value="1"/>
</dbReference>
<proteinExistence type="inferred from homology"/>
<protein>
    <recommendedName>
        <fullName evidence="4 12">Alkylglycerone-phosphate synthase</fullName>
        <shortName evidence="12">Alkyl-DHAP synthase</shortName>
        <ecNumber evidence="4 12">2.5.1.26</ecNumber>
    </recommendedName>
</protein>
<feature type="site" description="Important for enzyme activity" evidence="11">
    <location>
        <position position="99"/>
    </location>
</feature>
<comment type="subcellular location">
    <subcellularLocation>
        <location evidence="1 12">Peroxisome</location>
    </subcellularLocation>
</comment>
<evidence type="ECO:0000256" key="9">
    <source>
        <dbReference type="PIRSR" id="PIRSR625650-2"/>
    </source>
</evidence>
<dbReference type="Gene3D" id="1.10.45.10">
    <property type="entry name" value="Vanillyl-alcohol Oxidase, Chain A, domain 4"/>
    <property type="match status" value="1"/>
</dbReference>
<keyword evidence="12" id="KW-0444">Lipid biosynthesis</keyword>
<comment type="catalytic activity">
    <reaction evidence="12">
        <text>a long chain fatty alcohol + a 1-acylglycerone 3-phosphate = a 1-O-alkylglycerone 3-phosphate + a long-chain fatty acid + H(+)</text>
        <dbReference type="Rhea" id="RHEA:36171"/>
        <dbReference type="ChEBI" id="CHEBI:15378"/>
        <dbReference type="ChEBI" id="CHEBI:17135"/>
        <dbReference type="ChEBI" id="CHEBI:57534"/>
        <dbReference type="ChEBI" id="CHEBI:57560"/>
        <dbReference type="ChEBI" id="CHEBI:73315"/>
        <dbReference type="EC" id="2.5.1.26"/>
    </reaction>
</comment>
<evidence type="ECO:0000256" key="4">
    <source>
        <dbReference type="ARBA" id="ARBA00012385"/>
    </source>
</evidence>
<comment type="subunit">
    <text evidence="12">Homodimer.</text>
</comment>
<evidence type="ECO:0000256" key="3">
    <source>
        <dbReference type="ARBA" id="ARBA00008000"/>
    </source>
</evidence>
<dbReference type="EMBL" id="CAXIEN010000084">
    <property type="protein sequence ID" value="CAL1275276.1"/>
    <property type="molecule type" value="Genomic_DNA"/>
</dbReference>
<feature type="domain" description="FAD-binding PCMH-type" evidence="13">
    <location>
        <begin position="1"/>
        <end position="64"/>
    </location>
</feature>
<dbReference type="AlphaFoldDB" id="A0AAV1ZVR1"/>
<dbReference type="Gene3D" id="3.30.465.10">
    <property type="match status" value="1"/>
</dbReference>
<organism evidence="14 15">
    <name type="scientific">Larinioides sclopetarius</name>
    <dbReference type="NCBI Taxonomy" id="280406"/>
    <lineage>
        <taxon>Eukaryota</taxon>
        <taxon>Metazoa</taxon>
        <taxon>Ecdysozoa</taxon>
        <taxon>Arthropoda</taxon>
        <taxon>Chelicerata</taxon>
        <taxon>Arachnida</taxon>
        <taxon>Araneae</taxon>
        <taxon>Araneomorphae</taxon>
        <taxon>Entelegynae</taxon>
        <taxon>Araneoidea</taxon>
        <taxon>Araneidae</taxon>
        <taxon>Larinioides</taxon>
    </lineage>
</organism>
<keyword evidence="15" id="KW-1185">Reference proteome</keyword>
<dbReference type="GO" id="GO:0008610">
    <property type="term" value="P:lipid biosynthetic process"/>
    <property type="evidence" value="ECO:0007669"/>
    <property type="project" value="InterPro"/>
</dbReference>
<name>A0AAV1ZVR1_9ARAC</name>
<dbReference type="SUPFAM" id="SSF56176">
    <property type="entry name" value="FAD-binding/transporter-associated domain-like"/>
    <property type="match status" value="1"/>
</dbReference>
<dbReference type="SUPFAM" id="SSF55103">
    <property type="entry name" value="FAD-linked oxidases, C-terminal domain"/>
    <property type="match status" value="1"/>
</dbReference>
<dbReference type="InterPro" id="IPR016169">
    <property type="entry name" value="FAD-bd_PCMH_sub2"/>
</dbReference>
<comment type="pathway">
    <text evidence="2 12">Glycerolipid metabolism; ether lipid biosynthesis.</text>
</comment>
<sequence>MKKNVYGNIEDMIVHIKMVTPKGVVQRNCQAPRISSGPDIHQIILGSEGILGVITEVIMKVRPIPAYKKYGSIVFPKFDLGVETLKEVVDQQLRPASMRLMDNAQFIFGQALKPEAASLISSLADRVAKYYLTQVKKLDMKKICVVTLLLEGTKKVSSSMHHQCHFIFSKQRGLPAGEENGKRGYMLTFVIAYLRDLALDFGILSESFETSVPWDKVIDLCKNVKYRIEKEVSRYAIPNPPLVSCRVTQSYDVGACVYFYFAFSCLGVSDAITIYEEIEMAARDEVLANGGSISHHHGVGKLRKPWMKQTVSDTGLEMLQAVKSSMDPSNIFASGNLLDVMKIQSSL</sequence>
<dbReference type="EC" id="2.5.1.26" evidence="4 12"/>
<dbReference type="InterPro" id="IPR016171">
    <property type="entry name" value="Vanillyl_alc_oxidase_C-sub2"/>
</dbReference>
<evidence type="ECO:0000259" key="13">
    <source>
        <dbReference type="PROSITE" id="PS51387"/>
    </source>
</evidence>
<keyword evidence="12" id="KW-0808">Transferase</keyword>
<evidence type="ECO:0000256" key="8">
    <source>
        <dbReference type="PIRSR" id="PIRSR625650-1"/>
    </source>
</evidence>
<evidence type="ECO:0000256" key="2">
    <source>
        <dbReference type="ARBA" id="ARBA00004670"/>
    </source>
</evidence>
<keyword evidence="5 12" id="KW-0285">Flavoprotein</keyword>
<evidence type="ECO:0000256" key="12">
    <source>
        <dbReference type="RuleBase" id="RU363113"/>
    </source>
</evidence>